<protein>
    <submittedName>
        <fullName evidence="2">Uncharacterized protein</fullName>
    </submittedName>
</protein>
<organism evidence="2">
    <name type="scientific">viral metagenome</name>
    <dbReference type="NCBI Taxonomy" id="1070528"/>
    <lineage>
        <taxon>unclassified sequences</taxon>
        <taxon>metagenomes</taxon>
        <taxon>organismal metagenomes</taxon>
    </lineage>
</organism>
<reference evidence="2" key="1">
    <citation type="submission" date="2020-03" db="EMBL/GenBank/DDBJ databases">
        <title>The deep terrestrial virosphere.</title>
        <authorList>
            <person name="Holmfeldt K."/>
            <person name="Nilsson E."/>
            <person name="Simone D."/>
            <person name="Lopez-Fernandez M."/>
            <person name="Wu X."/>
            <person name="de Brujin I."/>
            <person name="Lundin D."/>
            <person name="Andersson A."/>
            <person name="Bertilsson S."/>
            <person name="Dopson M."/>
        </authorList>
    </citation>
    <scope>NUCLEOTIDE SEQUENCE</scope>
    <source>
        <strain evidence="2">MM415B02231</strain>
    </source>
</reference>
<accession>A0A6M3KTE1</accession>
<gene>
    <name evidence="2" type="ORF">MM415B02231_0008</name>
</gene>
<sequence length="328" mass="37328">MAEKSREWRPGNWENPHNMAHAIYPNSTLLLLPDGRQVEGGYANSIGLESYEEGADAMFAAMKQAGYLSPTEVEAKLSELRGEVLVCRKALEDDASDLWKVTNAIKKEIESREWIMEGRGSYAWDDDRYRDETRLAFEVVLELIKGVQHPAQLRFHGVEAKLKAEREQREAKPNTGDYRKAEGVLPLTPGSELPEETIRRMRDGLPSRVTDNELRANLKHLLMSETPLTPWNKADYIIDRIIALIDEHHKAHPYQRMPSGRREVNMNKTCSMCGHEATKGETFTIFFNPASEWAAMFGLPQYCDQCLPKIQAMRLRAKLKNEEQASGG</sequence>
<feature type="region of interest" description="Disordered" evidence="1">
    <location>
        <begin position="164"/>
        <end position="191"/>
    </location>
</feature>
<dbReference type="EMBL" id="MT142568">
    <property type="protein sequence ID" value="QJA85337.1"/>
    <property type="molecule type" value="Genomic_DNA"/>
</dbReference>
<name>A0A6M3KTE1_9ZZZZ</name>
<proteinExistence type="predicted"/>
<evidence type="ECO:0000313" key="2">
    <source>
        <dbReference type="EMBL" id="QJA85337.1"/>
    </source>
</evidence>
<feature type="compositionally biased region" description="Basic and acidic residues" evidence="1">
    <location>
        <begin position="164"/>
        <end position="182"/>
    </location>
</feature>
<evidence type="ECO:0000256" key="1">
    <source>
        <dbReference type="SAM" id="MobiDB-lite"/>
    </source>
</evidence>
<dbReference type="AlphaFoldDB" id="A0A6M3KTE1"/>